<dbReference type="GO" id="GO:0003700">
    <property type="term" value="F:DNA-binding transcription factor activity"/>
    <property type="evidence" value="ECO:0007669"/>
    <property type="project" value="TreeGrafter"/>
</dbReference>
<gene>
    <name evidence="6" type="ORF">ATJ78_0749</name>
</gene>
<dbReference type="Proteomes" id="UP000221369">
    <property type="component" value="Unassembled WGS sequence"/>
</dbReference>
<dbReference type="PANTHER" id="PTHR30055">
    <property type="entry name" value="HTH-TYPE TRANSCRIPTIONAL REGULATOR RUTR"/>
    <property type="match status" value="1"/>
</dbReference>
<dbReference type="Gene3D" id="1.10.357.10">
    <property type="entry name" value="Tetracycline Repressor, domain 2"/>
    <property type="match status" value="1"/>
</dbReference>
<evidence type="ECO:0000313" key="7">
    <source>
        <dbReference type="Proteomes" id="UP000221369"/>
    </source>
</evidence>
<dbReference type="AlphaFoldDB" id="A0A2A9DTB7"/>
<evidence type="ECO:0000259" key="5">
    <source>
        <dbReference type="PROSITE" id="PS50977"/>
    </source>
</evidence>
<evidence type="ECO:0000256" key="2">
    <source>
        <dbReference type="ARBA" id="ARBA00023125"/>
    </source>
</evidence>
<feature type="DNA-binding region" description="H-T-H motif" evidence="4">
    <location>
        <begin position="29"/>
        <end position="48"/>
    </location>
</feature>
<keyword evidence="2 4" id="KW-0238">DNA-binding</keyword>
<dbReference type="InterPro" id="IPR009057">
    <property type="entry name" value="Homeodomain-like_sf"/>
</dbReference>
<dbReference type="RefSeq" id="WP_098406365.1">
    <property type="nucleotide sequence ID" value="NZ_PDJE01000001.1"/>
</dbReference>
<dbReference type="SUPFAM" id="SSF48498">
    <property type="entry name" value="Tetracyclin repressor-like, C-terminal domain"/>
    <property type="match status" value="1"/>
</dbReference>
<dbReference type="EMBL" id="PDJE01000001">
    <property type="protein sequence ID" value="PFG29834.1"/>
    <property type="molecule type" value="Genomic_DNA"/>
</dbReference>
<organism evidence="6 7">
    <name type="scientific">Paramicrobacterium agarici</name>
    <dbReference type="NCBI Taxonomy" id="630514"/>
    <lineage>
        <taxon>Bacteria</taxon>
        <taxon>Bacillati</taxon>
        <taxon>Actinomycetota</taxon>
        <taxon>Actinomycetes</taxon>
        <taxon>Micrococcales</taxon>
        <taxon>Microbacteriaceae</taxon>
        <taxon>Paramicrobacterium</taxon>
    </lineage>
</organism>
<dbReference type="PROSITE" id="PS50977">
    <property type="entry name" value="HTH_TETR_2"/>
    <property type="match status" value="1"/>
</dbReference>
<keyword evidence="7" id="KW-1185">Reference proteome</keyword>
<dbReference type="Pfam" id="PF13305">
    <property type="entry name" value="TetR_C_33"/>
    <property type="match status" value="1"/>
</dbReference>
<dbReference type="InterPro" id="IPR001647">
    <property type="entry name" value="HTH_TetR"/>
</dbReference>
<dbReference type="Gene3D" id="1.10.10.60">
    <property type="entry name" value="Homeodomain-like"/>
    <property type="match status" value="1"/>
</dbReference>
<comment type="caution">
    <text evidence="6">The sequence shown here is derived from an EMBL/GenBank/DDBJ whole genome shotgun (WGS) entry which is preliminary data.</text>
</comment>
<sequence length="185" mass="19824">MPTPDRTSLPAIVAAGQHILESDGLDAVTMAAVAERVGVRPPSLYKRVRNRDELIRLIAEAAVTELGAALAQADPGGDPRERLRAIVTALREFARARTAAYLLVFTPLTTEPPSRELLETSSAPLFDAVAEIVDHDNVLEAARTFTAWATGFIAMELNGSFHLGGDVDTAFAYGVERLAAAITDR</sequence>
<protein>
    <submittedName>
        <fullName evidence="6">TetR family transcriptional regulator</fullName>
    </submittedName>
</protein>
<dbReference type="SUPFAM" id="SSF46689">
    <property type="entry name" value="Homeodomain-like"/>
    <property type="match status" value="1"/>
</dbReference>
<accession>A0A2A9DTB7</accession>
<keyword evidence="3" id="KW-0804">Transcription</keyword>
<dbReference type="InterPro" id="IPR036271">
    <property type="entry name" value="Tet_transcr_reg_TetR-rel_C_sf"/>
</dbReference>
<evidence type="ECO:0000256" key="4">
    <source>
        <dbReference type="PROSITE-ProRule" id="PRU00335"/>
    </source>
</evidence>
<dbReference type="InterPro" id="IPR050109">
    <property type="entry name" value="HTH-type_TetR-like_transc_reg"/>
</dbReference>
<feature type="domain" description="HTH tetR-type" evidence="5">
    <location>
        <begin position="6"/>
        <end position="66"/>
    </location>
</feature>
<evidence type="ECO:0000256" key="1">
    <source>
        <dbReference type="ARBA" id="ARBA00023015"/>
    </source>
</evidence>
<evidence type="ECO:0000313" key="6">
    <source>
        <dbReference type="EMBL" id="PFG29834.1"/>
    </source>
</evidence>
<keyword evidence="1" id="KW-0805">Transcription regulation</keyword>
<name>A0A2A9DTB7_9MICO</name>
<proteinExistence type="predicted"/>
<reference evidence="6 7" key="1">
    <citation type="submission" date="2017-10" db="EMBL/GenBank/DDBJ databases">
        <title>Sequencing the genomes of 1000 actinobacteria strains.</title>
        <authorList>
            <person name="Klenk H.-P."/>
        </authorList>
    </citation>
    <scope>NUCLEOTIDE SEQUENCE [LARGE SCALE GENOMIC DNA]</scope>
    <source>
        <strain evidence="6 7">DSM 21798</strain>
    </source>
</reference>
<dbReference type="PANTHER" id="PTHR30055:SF234">
    <property type="entry name" value="HTH-TYPE TRANSCRIPTIONAL REGULATOR BETI"/>
    <property type="match status" value="1"/>
</dbReference>
<evidence type="ECO:0000256" key="3">
    <source>
        <dbReference type="ARBA" id="ARBA00023163"/>
    </source>
</evidence>
<dbReference type="Pfam" id="PF00440">
    <property type="entry name" value="TetR_N"/>
    <property type="match status" value="1"/>
</dbReference>
<dbReference type="InterPro" id="IPR025996">
    <property type="entry name" value="MT1864/Rv1816-like_C"/>
</dbReference>
<dbReference type="GO" id="GO:0000976">
    <property type="term" value="F:transcription cis-regulatory region binding"/>
    <property type="evidence" value="ECO:0007669"/>
    <property type="project" value="TreeGrafter"/>
</dbReference>